<sequence>MSDKMSRVGGGMWNANYERGEFILLESFVSPVEADIVAGRLQADGISVMLLDKHIVWNNLLQSQALGGVKILVKRRDLEIARRILEDVQQGGCYPEPGWHSGGKTEVTYNKWGRILLSTVLIIFLFILPLIGLFRIMAE</sequence>
<dbReference type="Gene3D" id="3.30.70.790">
    <property type="entry name" value="UreE, C-terminal domain"/>
    <property type="match status" value="1"/>
</dbReference>
<dbReference type="EMBL" id="AAIBIC010000056">
    <property type="protein sequence ID" value="ECC3917304.1"/>
    <property type="molecule type" value="Genomic_DNA"/>
</dbReference>
<name>A0A3U0H2E7_SALDZ</name>
<keyword evidence="1" id="KW-1133">Transmembrane helix</keyword>
<comment type="caution">
    <text evidence="3">The sequence shown here is derived from an EMBL/GenBank/DDBJ whole genome shotgun (WGS) entry which is preliminary data.</text>
</comment>
<proteinExistence type="predicted"/>
<evidence type="ECO:0000256" key="1">
    <source>
        <dbReference type="SAM" id="Phobius"/>
    </source>
</evidence>
<dbReference type="Pfam" id="PF09413">
    <property type="entry name" value="DUF2007"/>
    <property type="match status" value="1"/>
</dbReference>
<dbReference type="AlphaFoldDB" id="A0A3U0H2E7"/>
<evidence type="ECO:0000313" key="3">
    <source>
        <dbReference type="EMBL" id="ECC3917304.1"/>
    </source>
</evidence>
<accession>A0A3U0H2E7</accession>
<protein>
    <recommendedName>
        <fullName evidence="2">DUF2007 domain-containing protein</fullName>
    </recommendedName>
</protein>
<keyword evidence="1" id="KW-0472">Membrane</keyword>
<feature type="domain" description="DUF2007" evidence="2">
    <location>
        <begin position="28"/>
        <end position="88"/>
    </location>
</feature>
<keyword evidence="1" id="KW-0812">Transmembrane</keyword>
<feature type="transmembrane region" description="Helical" evidence="1">
    <location>
        <begin position="115"/>
        <end position="138"/>
    </location>
</feature>
<evidence type="ECO:0000259" key="2">
    <source>
        <dbReference type="Pfam" id="PF09413"/>
    </source>
</evidence>
<gene>
    <name evidence="3" type="ORF">CTQ69_25795</name>
</gene>
<dbReference type="InterPro" id="IPR011322">
    <property type="entry name" value="N-reg_PII-like_a/b"/>
</dbReference>
<dbReference type="Proteomes" id="UP000839735">
    <property type="component" value="Unassembled WGS sequence"/>
</dbReference>
<reference evidence="3" key="1">
    <citation type="submission" date="2018-08" db="EMBL/GenBank/DDBJ databases">
        <authorList>
            <person name="Ashton P.M."/>
            <person name="Dallman T."/>
            <person name="Nair S."/>
            <person name="De Pinna E."/>
            <person name="Peters T."/>
            <person name="Grant K."/>
        </authorList>
    </citation>
    <scope>NUCLEOTIDE SEQUENCE [LARGE SCALE GENOMIC DNA]</scope>
    <source>
        <strain evidence="3">294779</strain>
    </source>
</reference>
<dbReference type="InterPro" id="IPR018551">
    <property type="entry name" value="DUF2007"/>
</dbReference>
<organism evidence="3">
    <name type="scientific">Salmonella diarizonae</name>
    <dbReference type="NCBI Taxonomy" id="59204"/>
    <lineage>
        <taxon>Bacteria</taxon>
        <taxon>Pseudomonadati</taxon>
        <taxon>Pseudomonadota</taxon>
        <taxon>Gammaproteobacteria</taxon>
        <taxon>Enterobacterales</taxon>
        <taxon>Enterobacteriaceae</taxon>
        <taxon>Salmonella</taxon>
    </lineage>
</organism>
<dbReference type="SUPFAM" id="SSF54913">
    <property type="entry name" value="GlnB-like"/>
    <property type="match status" value="1"/>
</dbReference>